<dbReference type="InterPro" id="IPR011083">
    <property type="entry name" value="Phage_tail_collar_dom"/>
</dbReference>
<dbReference type="Proteomes" id="UP000287394">
    <property type="component" value="Chromosome"/>
</dbReference>
<dbReference type="RefSeq" id="WP_119323089.1">
    <property type="nucleotide sequence ID" value="NZ_AP025739.1"/>
</dbReference>
<dbReference type="Gene3D" id="3.90.1340.10">
    <property type="entry name" value="Phage tail collar domain"/>
    <property type="match status" value="1"/>
</dbReference>
<keyword evidence="2" id="KW-1185">Reference proteome</keyword>
<sequence>MAEPFLSEIRIFSFNYPPKGWAFCNGQLLSIAQNTALFSLIGTYYGGNGQTTFQLPNLQGRAPLHSGPINSAVGTQGGEAAHTLTLGEIPTHFHTLQGQNVTATTGSPSSANLAQPVSNVGAVYATTAGDTTMAPQAIANAGNSQPHNNMQPYLTLNFCIALVGIFPSRN</sequence>
<dbReference type="InterPro" id="IPR037053">
    <property type="entry name" value="Phage_tail_collar_dom_sf"/>
</dbReference>
<gene>
    <name evidence="1" type="ORF">CCAX7_56310</name>
</gene>
<reference evidence="1 2" key="1">
    <citation type="journal article" date="2019" name="Int. J. Syst. Evol. Microbiol.">
        <title>Capsulimonas corticalis gen. nov., sp. nov., an aerobic capsulated bacterium, of a novel bacterial order, Capsulimonadales ord. nov., of the class Armatimonadia of the phylum Armatimonadetes.</title>
        <authorList>
            <person name="Li J."/>
            <person name="Kudo C."/>
            <person name="Tonouchi A."/>
        </authorList>
    </citation>
    <scope>NUCLEOTIDE SEQUENCE [LARGE SCALE GENOMIC DNA]</scope>
    <source>
        <strain evidence="1 2">AX-7</strain>
    </source>
</reference>
<name>A0A402D0J3_9BACT</name>
<dbReference type="KEGG" id="ccot:CCAX7_56310"/>
<dbReference type="SUPFAM" id="SSF88874">
    <property type="entry name" value="Receptor-binding domain of short tail fibre protein gp12"/>
    <property type="match status" value="1"/>
</dbReference>
<evidence type="ECO:0000313" key="2">
    <source>
        <dbReference type="Proteomes" id="UP000287394"/>
    </source>
</evidence>
<dbReference type="OrthoDB" id="9810174at2"/>
<dbReference type="Pfam" id="PF07484">
    <property type="entry name" value="Collar"/>
    <property type="match status" value="1"/>
</dbReference>
<accession>A0A402D0J3</accession>
<dbReference type="EMBL" id="AP025739">
    <property type="protein sequence ID" value="BDI33580.1"/>
    <property type="molecule type" value="Genomic_DNA"/>
</dbReference>
<protein>
    <submittedName>
        <fullName evidence="1">Tail Collar domain-containing protein</fullName>
    </submittedName>
</protein>
<evidence type="ECO:0000313" key="1">
    <source>
        <dbReference type="EMBL" id="BDI33580.1"/>
    </source>
</evidence>
<organism evidence="1 2">
    <name type="scientific">Capsulimonas corticalis</name>
    <dbReference type="NCBI Taxonomy" id="2219043"/>
    <lineage>
        <taxon>Bacteria</taxon>
        <taxon>Bacillati</taxon>
        <taxon>Armatimonadota</taxon>
        <taxon>Armatimonadia</taxon>
        <taxon>Capsulimonadales</taxon>
        <taxon>Capsulimonadaceae</taxon>
        <taxon>Capsulimonas</taxon>
    </lineage>
</organism>
<dbReference type="AlphaFoldDB" id="A0A402D0J3"/>
<proteinExistence type="predicted"/>